<dbReference type="OrthoDB" id="6188902at2"/>
<dbReference type="Proteomes" id="UP000307217">
    <property type="component" value="Unassembled WGS sequence"/>
</dbReference>
<name>A0A5S3V813_9GAMM</name>
<dbReference type="AlphaFoldDB" id="A0A5S3V813"/>
<accession>A0A5S3V813</accession>
<evidence type="ECO:0000313" key="1">
    <source>
        <dbReference type="EMBL" id="TMO67975.1"/>
    </source>
</evidence>
<comment type="caution">
    <text evidence="1">The sequence shown here is derived from an EMBL/GenBank/DDBJ whole genome shotgun (WGS) entry which is preliminary data.</text>
</comment>
<reference evidence="2" key="2">
    <citation type="submission" date="2019-06" db="EMBL/GenBank/DDBJ databases">
        <title>Co-occurence of chitin degradation, pigmentation and bioactivity in marine Pseudoalteromonas.</title>
        <authorList>
            <person name="Sonnenschein E.C."/>
            <person name="Bech P.K."/>
        </authorList>
    </citation>
    <scope>NUCLEOTIDE SEQUENCE [LARGE SCALE GENOMIC DNA]</scope>
    <source>
        <strain evidence="2">S3790</strain>
    </source>
</reference>
<organism evidence="1 2">
    <name type="scientific">Pseudoalteromonas aurantia</name>
    <dbReference type="NCBI Taxonomy" id="43654"/>
    <lineage>
        <taxon>Bacteria</taxon>
        <taxon>Pseudomonadati</taxon>
        <taxon>Pseudomonadota</taxon>
        <taxon>Gammaproteobacteria</taxon>
        <taxon>Alteromonadales</taxon>
        <taxon>Pseudoalteromonadaceae</taxon>
        <taxon>Pseudoalteromonas</taxon>
    </lineage>
</organism>
<sequence length="399" mass="44759">MGLNQQTSSELTRLGERLKSVLKLALSELAPHVHSINSLTIFLNYHRSNSQRVFTAQKLTDGHQVLCALPGVKALQEFIEKASPHISATSYEKLSKAHQLYAGAIAQHASSHADLKRQLNALHYKKSPSKSDNRAQLYYAAKSLLGFSIDHVCCSYVLTVNSSNTHFLQEVAMISKLGIQRTQEAAPFVQFYSHPHPNDFNKPARLTQTSKIEQNQFSIGIVEPLSSPGFYNAYTSYSVSNSGMVFDEIPNVDTLDATFIFNNPDELVNPLTHSSQCTSTSISIKNPAKKLTLLVFVDKKINATSNVKVGCYHGNQKVEEGKLNAADMWTERLPDFPQLQVVSLESPQNYITEHPELAEKIAFLLNYSELEDTQFACYVMEVDFPIWSSTYRIYFEHSE</sequence>
<gene>
    <name evidence="1" type="ORF">CWC19_11685</name>
</gene>
<dbReference type="RefSeq" id="WP_138592037.1">
    <property type="nucleotide sequence ID" value="NZ_PNBX01000047.1"/>
</dbReference>
<protein>
    <submittedName>
        <fullName evidence="1">Uncharacterized protein</fullName>
    </submittedName>
</protein>
<proteinExistence type="predicted"/>
<reference evidence="1 2" key="1">
    <citation type="submission" date="2018-01" db="EMBL/GenBank/DDBJ databases">
        <authorList>
            <person name="Paulsen S."/>
            <person name="Gram L.K."/>
        </authorList>
    </citation>
    <scope>NUCLEOTIDE SEQUENCE [LARGE SCALE GENOMIC DNA]</scope>
    <source>
        <strain evidence="1 2">S3790</strain>
    </source>
</reference>
<dbReference type="EMBL" id="PNBX01000047">
    <property type="protein sequence ID" value="TMO67975.1"/>
    <property type="molecule type" value="Genomic_DNA"/>
</dbReference>
<evidence type="ECO:0000313" key="2">
    <source>
        <dbReference type="Proteomes" id="UP000307217"/>
    </source>
</evidence>